<comment type="pathway">
    <text evidence="1">Cofactor biosynthesis; adenosylcobalamin biosynthesis.</text>
</comment>
<accession>A0A2S6NGI9</accession>
<organism evidence="8 9">
    <name type="scientific">Rhodopila globiformis</name>
    <name type="common">Rhodopseudomonas globiformis</name>
    <dbReference type="NCBI Taxonomy" id="1071"/>
    <lineage>
        <taxon>Bacteria</taxon>
        <taxon>Pseudomonadati</taxon>
        <taxon>Pseudomonadota</taxon>
        <taxon>Alphaproteobacteria</taxon>
        <taxon>Acetobacterales</taxon>
        <taxon>Acetobacteraceae</taxon>
        <taxon>Rhodopila</taxon>
    </lineage>
</organism>
<dbReference type="EC" id="2.1.1.152" evidence="6"/>
<dbReference type="PIRSF" id="PIRSF036525">
    <property type="entry name" value="CobF"/>
    <property type="match status" value="1"/>
</dbReference>
<keyword evidence="9" id="KW-1185">Reference proteome</keyword>
<feature type="domain" description="Tetrapyrrole methylase" evidence="7">
    <location>
        <begin position="3"/>
        <end position="225"/>
    </location>
</feature>
<dbReference type="InterPro" id="IPR000878">
    <property type="entry name" value="4pyrrol_Mease"/>
</dbReference>
<evidence type="ECO:0000256" key="5">
    <source>
        <dbReference type="ARBA" id="ARBA00022691"/>
    </source>
</evidence>
<dbReference type="GO" id="GO:0043819">
    <property type="term" value="F:precorrin-6A synthase (deacetylating) activity"/>
    <property type="evidence" value="ECO:0007669"/>
    <property type="project" value="UniProtKB-EC"/>
</dbReference>
<keyword evidence="3 6" id="KW-0489">Methyltransferase</keyword>
<dbReference type="InterPro" id="IPR014777">
    <property type="entry name" value="4pyrrole_Mease_sub1"/>
</dbReference>
<dbReference type="InterPro" id="IPR014776">
    <property type="entry name" value="4pyrrole_Mease_sub2"/>
</dbReference>
<dbReference type="AlphaFoldDB" id="A0A2S6NGI9"/>
<gene>
    <name evidence="8" type="ORF">CCS01_13705</name>
</gene>
<dbReference type="InterPro" id="IPR035996">
    <property type="entry name" value="4pyrrol_Methylase_sf"/>
</dbReference>
<evidence type="ECO:0000256" key="3">
    <source>
        <dbReference type="ARBA" id="ARBA00022603"/>
    </source>
</evidence>
<dbReference type="CDD" id="cd11643">
    <property type="entry name" value="Precorrin-6A-synthase"/>
    <property type="match status" value="1"/>
</dbReference>
<evidence type="ECO:0000256" key="6">
    <source>
        <dbReference type="PIRNR" id="PIRNR036525"/>
    </source>
</evidence>
<protein>
    <recommendedName>
        <fullName evidence="6">Precorrin-6A synthase [deacetylating]</fullName>
        <ecNumber evidence="6">2.1.1.152</ecNumber>
    </recommendedName>
</protein>
<dbReference type="Proteomes" id="UP000239724">
    <property type="component" value="Unassembled WGS sequence"/>
</dbReference>
<dbReference type="Gene3D" id="3.40.1010.10">
    <property type="entry name" value="Cobalt-precorrin-4 Transmethylase, Domain 1"/>
    <property type="match status" value="1"/>
</dbReference>
<keyword evidence="2" id="KW-0169">Cobalamin biosynthesis</keyword>
<dbReference type="GO" id="GO:0032259">
    <property type="term" value="P:methylation"/>
    <property type="evidence" value="ECO:0007669"/>
    <property type="project" value="UniProtKB-KW"/>
</dbReference>
<evidence type="ECO:0000313" key="9">
    <source>
        <dbReference type="Proteomes" id="UP000239724"/>
    </source>
</evidence>
<evidence type="ECO:0000256" key="4">
    <source>
        <dbReference type="ARBA" id="ARBA00022679"/>
    </source>
</evidence>
<name>A0A2S6NGI9_RHOGL</name>
<dbReference type="PANTHER" id="PTHR43467">
    <property type="entry name" value="COBALT-PRECORRIN-2 C(20)-METHYLTRANSFERASE"/>
    <property type="match status" value="1"/>
</dbReference>
<keyword evidence="5 6" id="KW-0949">S-adenosyl-L-methionine</keyword>
<dbReference type="InterPro" id="IPR012797">
    <property type="entry name" value="CobF"/>
</dbReference>
<dbReference type="Pfam" id="PF00590">
    <property type="entry name" value="TP_methylase"/>
    <property type="match status" value="1"/>
</dbReference>
<dbReference type="OrthoDB" id="9787471at2"/>
<comment type="function">
    <text evidence="6">Catalyzes the methylation of C-1 in precorrin-5 and the subsequent extrusion of acetic acid from the resulting intermediate to form cobalt-precorrin-6A.</text>
</comment>
<evidence type="ECO:0000256" key="1">
    <source>
        <dbReference type="ARBA" id="ARBA00004953"/>
    </source>
</evidence>
<dbReference type="Gene3D" id="3.30.950.10">
    <property type="entry name" value="Methyltransferase, Cobalt-precorrin-4 Transmethylase, Domain 2"/>
    <property type="match status" value="1"/>
</dbReference>
<comment type="catalytic activity">
    <reaction evidence="6">
        <text>precorrin-5 + S-adenosyl-L-methionine + H2O = precorrin-6A + acetate + S-adenosyl-L-homocysteine + 2 H(+)</text>
        <dbReference type="Rhea" id="RHEA:18261"/>
        <dbReference type="ChEBI" id="CHEBI:15377"/>
        <dbReference type="ChEBI" id="CHEBI:15378"/>
        <dbReference type="ChEBI" id="CHEBI:30089"/>
        <dbReference type="ChEBI" id="CHEBI:57856"/>
        <dbReference type="ChEBI" id="CHEBI:59789"/>
        <dbReference type="ChEBI" id="CHEBI:77871"/>
        <dbReference type="ChEBI" id="CHEBI:77872"/>
        <dbReference type="EC" id="2.1.1.152"/>
    </reaction>
</comment>
<dbReference type="NCBIfam" id="TIGR02434">
    <property type="entry name" value="CobF"/>
    <property type="match status" value="1"/>
</dbReference>
<keyword evidence="4 6" id="KW-0808">Transferase</keyword>
<comment type="caution">
    <text evidence="8">The sequence shown here is derived from an EMBL/GenBank/DDBJ whole genome shotgun (WGS) entry which is preliminary data.</text>
</comment>
<dbReference type="RefSeq" id="WP_104519408.1">
    <property type="nucleotide sequence ID" value="NZ_NHRY01000139.1"/>
</dbReference>
<sequence>MSMIYLIGMGPGGPEYLTMQAIAALRKLDVVFILEKDGRGKEALSEARRQILDTYCEPGTFRIVTAPSPGRRPAGEDYLDVVADWHQRKTALIAGMIRDSLRHGEIGGILVWGDPALYDSNIAILHRIRREHLPALRFEVIPGITSAQLLTARHQVPLNEIGEDVLITTARRMQAGSVDGHSSAVVMLDSNAAFERIDGDDLDIHWGAYLGTENEVLVSGPLREVRGRIAELVAEQKQRHGWILDIYLLKRRRAGG</sequence>
<dbReference type="SUPFAM" id="SSF53790">
    <property type="entry name" value="Tetrapyrrole methylase"/>
    <property type="match status" value="1"/>
</dbReference>
<evidence type="ECO:0000259" key="7">
    <source>
        <dbReference type="Pfam" id="PF00590"/>
    </source>
</evidence>
<evidence type="ECO:0000256" key="2">
    <source>
        <dbReference type="ARBA" id="ARBA00022573"/>
    </source>
</evidence>
<dbReference type="GO" id="GO:0009236">
    <property type="term" value="P:cobalamin biosynthetic process"/>
    <property type="evidence" value="ECO:0007669"/>
    <property type="project" value="UniProtKB-KW"/>
</dbReference>
<dbReference type="EMBL" id="NHRY01000139">
    <property type="protein sequence ID" value="PPQ33723.1"/>
    <property type="molecule type" value="Genomic_DNA"/>
</dbReference>
<reference evidence="8 9" key="1">
    <citation type="journal article" date="2018" name="Arch. Microbiol.">
        <title>New insights into the metabolic potential of the phototrophic purple bacterium Rhodopila globiformis DSM 161(T) from its draft genome sequence and evidence for a vanadium-dependent nitrogenase.</title>
        <authorList>
            <person name="Imhoff J.F."/>
            <person name="Rahn T."/>
            <person name="Kunzel S."/>
            <person name="Neulinger S.C."/>
        </authorList>
    </citation>
    <scope>NUCLEOTIDE SEQUENCE [LARGE SCALE GENOMIC DNA]</scope>
    <source>
        <strain evidence="8 9">DSM 161</strain>
    </source>
</reference>
<evidence type="ECO:0000313" key="8">
    <source>
        <dbReference type="EMBL" id="PPQ33723.1"/>
    </source>
</evidence>
<dbReference type="PANTHER" id="PTHR43467:SF1">
    <property type="entry name" value="PRECORRIN-6A SYNTHASE [DEACETYLATING]"/>
    <property type="match status" value="1"/>
</dbReference>
<proteinExistence type="predicted"/>